<protein>
    <recommendedName>
        <fullName evidence="9">DNA gyrase subunit A</fullName>
        <ecNumber evidence="9">5.6.2.2</ecNumber>
    </recommendedName>
</protein>
<dbReference type="SUPFAM" id="SSF56719">
    <property type="entry name" value="Type II DNA topoisomerase"/>
    <property type="match status" value="1"/>
</dbReference>
<comment type="subunit">
    <text evidence="8">Heterotetramer composed of ParC and ParE.</text>
</comment>
<dbReference type="KEGG" id="bsto:C0V70_00025"/>
<dbReference type="Pfam" id="PF00521">
    <property type="entry name" value="DNA_topoisoIV"/>
    <property type="match status" value="1"/>
</dbReference>
<keyword evidence="13" id="KW-1185">Reference proteome</keyword>
<comment type="caution">
    <text evidence="9">Lacks conserved residue(s) required for the propagation of feature annotation.</text>
</comment>
<dbReference type="FunFam" id="3.30.1360.40:FF:000002">
    <property type="entry name" value="DNA gyrase subunit A"/>
    <property type="match status" value="1"/>
</dbReference>
<dbReference type="PANTHER" id="PTHR43493:SF5">
    <property type="entry name" value="DNA GYRASE SUBUNIT A, CHLOROPLASTIC_MITOCHONDRIAL"/>
    <property type="match status" value="1"/>
</dbReference>
<evidence type="ECO:0000256" key="10">
    <source>
        <dbReference type="PROSITE-ProRule" id="PRU01384"/>
    </source>
</evidence>
<dbReference type="Pfam" id="PF03989">
    <property type="entry name" value="DNA_gyraseA_C"/>
    <property type="match status" value="6"/>
</dbReference>
<dbReference type="NCBIfam" id="NF004044">
    <property type="entry name" value="PRK05561.1"/>
    <property type="match status" value="1"/>
</dbReference>
<comment type="function">
    <text evidence="9">A type II topoisomerase that negatively supercoils closed circular double-stranded (ds) DNA in an ATP-dependent manner to modulate DNA topology and maintain chromosomes in an underwound state. Negative supercoiling favors strand separation, and DNA replication, transcription, recombination and repair, all of which involve strand separation. Also able to catalyze the interconversion of other topological isomers of dsDNA rings, including catenanes and knotted rings. Type II topoisomerases break and join 2 DNA strands simultaneously in an ATP-dependent manner.</text>
</comment>
<dbReference type="FunFam" id="3.90.199.10:FF:000001">
    <property type="entry name" value="DNA gyrase subunit A"/>
    <property type="match status" value="1"/>
</dbReference>
<dbReference type="GO" id="GO:0034335">
    <property type="term" value="F:DNA negative supercoiling activity"/>
    <property type="evidence" value="ECO:0007669"/>
    <property type="project" value="UniProtKB-ARBA"/>
</dbReference>
<feature type="active site" description="O-(5'-phospho-DNA)-tyrosine intermediate" evidence="9 10">
    <location>
        <position position="129"/>
    </location>
</feature>
<keyword evidence="4 9" id="KW-0067">ATP-binding</keyword>
<dbReference type="EC" id="5.6.2.2" evidence="9"/>
<dbReference type="GO" id="GO:0005694">
    <property type="term" value="C:chromosome"/>
    <property type="evidence" value="ECO:0007669"/>
    <property type="project" value="InterPro"/>
</dbReference>
<dbReference type="InterPro" id="IPR050220">
    <property type="entry name" value="Type_II_DNA_Topoisomerases"/>
</dbReference>
<comment type="subcellular location">
    <subcellularLocation>
        <location evidence="9">Cytoplasm</location>
    </subcellularLocation>
</comment>
<dbReference type="SMART" id="SM00434">
    <property type="entry name" value="TOP4c"/>
    <property type="match status" value="1"/>
</dbReference>
<evidence type="ECO:0000259" key="11">
    <source>
        <dbReference type="PROSITE" id="PS52040"/>
    </source>
</evidence>
<sequence>MSEENNNNTINHGNISPVVIQDEMKSCYLDYAMSVIVGRALPDVRDGMKPVHRRVLYAMDSLNNYHNKPFLKSARVVGDIIGKYHPHGDSAVYGAIVRLAQDFSMRYPLVDGQGNFGSIDGDNAAAMRYTEIRMKKLSEEMLADLDKETVDWNPNYDDSLVEPSVLPTKIPNLLINGSSGIAVGMATNIPPHNLSEIMNGLLLLIDQPTASIEDLMRIIPGPDFPTAGTIHGTEGIRSAYHTGKGVLQIRAKIDVEHNAKKDRDSIVITELPYQVNKAKLIERIAELVNEKELTGISDIRDESSREGIRVVIDLKKGEIATVIINKLYKATPLQTSFGIIFLSIVNGSPRILNIKEQLLFFIDHRREIVIRRTVYELKKAKERAHILEGLKIAVENIDAIVELVKKSEGPHQAKAQLMSVYSLSDIQAQAILDMRLQRLTGLERDKIIKDYNDIMREIARLEEILGNENLITDIIRTEFREVLENYGDKRRTEIIAKADEIQMEDLVKNEDVIVTITHKGYVKRMQMDTYRTQKRGGTGVKGADGADDDFYTSIFIANTHSTLFVFTDKGQVFSIKVYNIPEGNRTTKGRNIVNLIQLPPGETVKNIMIAPSDVEGKFLMIATERGIVKKSELSEYKNIRQSGLTAIKIVDGDNLLSVKITDGKKDVLLCSSSGKIIRFAETDARPLGRVSQGVKGIELSDDEKIIGMEIIDDSVEILSVTSQGYGKRTSVSEYRKQSRGGKGILAMRLNEKNGDIIDIKPVTDKDDLMIISDKGQVIRTKISGISLMGRTTQGVRLIKLKEGESVVAVEKIVDPDEDIEVVEGAASAGTPSEGGGNETPPAATEE</sequence>
<dbReference type="Proteomes" id="UP000235584">
    <property type="component" value="Chromosome"/>
</dbReference>
<dbReference type="AlphaFoldDB" id="A0A2K9NLX7"/>
<comment type="catalytic activity">
    <reaction evidence="1 9 10">
        <text>ATP-dependent breakage, passage and rejoining of double-stranded DNA.</text>
        <dbReference type="EC" id="5.6.2.2"/>
    </reaction>
</comment>
<dbReference type="Gene3D" id="1.10.268.10">
    <property type="entry name" value="Topoisomerase, domain 3"/>
    <property type="match status" value="1"/>
</dbReference>
<proteinExistence type="inferred from homology"/>
<dbReference type="GO" id="GO:0005524">
    <property type="term" value="F:ATP binding"/>
    <property type="evidence" value="ECO:0007669"/>
    <property type="project" value="UniProtKB-UniRule"/>
</dbReference>
<dbReference type="GO" id="GO:0003677">
    <property type="term" value="F:DNA binding"/>
    <property type="evidence" value="ECO:0007669"/>
    <property type="project" value="UniProtKB-UniRule"/>
</dbReference>
<dbReference type="SUPFAM" id="SSF101904">
    <property type="entry name" value="GyrA/ParC C-terminal domain-like"/>
    <property type="match status" value="1"/>
</dbReference>
<dbReference type="GO" id="GO:0009330">
    <property type="term" value="C:DNA topoisomerase type II (double strand cut, ATP-hydrolyzing) complex"/>
    <property type="evidence" value="ECO:0007669"/>
    <property type="project" value="TreeGrafter"/>
</dbReference>
<comment type="subunit">
    <text evidence="9">Heterotetramer, composed of two GyrA and two GyrB chains. In the heterotetramer, GyrA contains the active site tyrosine that forms a transient covalent intermediate with DNA, while GyrB binds cofactors and catalyzes ATP hydrolysis.</text>
</comment>
<dbReference type="GO" id="GO:0005737">
    <property type="term" value="C:cytoplasm"/>
    <property type="evidence" value="ECO:0007669"/>
    <property type="project" value="UniProtKB-SubCell"/>
</dbReference>
<dbReference type="GO" id="GO:0006265">
    <property type="term" value="P:DNA topological change"/>
    <property type="evidence" value="ECO:0007669"/>
    <property type="project" value="UniProtKB-UniRule"/>
</dbReference>
<evidence type="ECO:0000256" key="7">
    <source>
        <dbReference type="ARBA" id="ARBA00023235"/>
    </source>
</evidence>
<comment type="similarity">
    <text evidence="2 9">Belongs to the type II topoisomerase GyrA/ParC subunit family.</text>
</comment>
<organism evidence="12 13">
    <name type="scientific">Bacteriovorax stolpii</name>
    <name type="common">Bdellovibrio stolpii</name>
    <dbReference type="NCBI Taxonomy" id="960"/>
    <lineage>
        <taxon>Bacteria</taxon>
        <taxon>Pseudomonadati</taxon>
        <taxon>Bdellovibrionota</taxon>
        <taxon>Bacteriovoracia</taxon>
        <taxon>Bacteriovoracales</taxon>
        <taxon>Bacteriovoracaceae</taxon>
        <taxon>Bacteriovorax</taxon>
    </lineage>
</organism>
<reference evidence="12 13" key="1">
    <citation type="submission" date="2018-01" db="EMBL/GenBank/DDBJ databases">
        <title>Complete genome sequence of Bacteriovorax stolpii DSM12778.</title>
        <authorList>
            <person name="Tang B."/>
            <person name="Chang J."/>
        </authorList>
    </citation>
    <scope>NUCLEOTIDE SEQUENCE [LARGE SCALE GENOMIC DNA]</scope>
    <source>
        <strain evidence="12 13">DSM 12778</strain>
    </source>
</reference>
<dbReference type="EMBL" id="CP025704">
    <property type="protein sequence ID" value="AUN96517.1"/>
    <property type="molecule type" value="Genomic_DNA"/>
</dbReference>
<dbReference type="CDD" id="cd00187">
    <property type="entry name" value="TOP4c"/>
    <property type="match status" value="1"/>
</dbReference>
<evidence type="ECO:0000313" key="13">
    <source>
        <dbReference type="Proteomes" id="UP000235584"/>
    </source>
</evidence>
<evidence type="ECO:0000256" key="9">
    <source>
        <dbReference type="HAMAP-Rule" id="MF_01897"/>
    </source>
</evidence>
<name>A0A2K9NLX7_BACTC</name>
<dbReference type="FunFam" id="2.120.10.90:FF:000005">
    <property type="entry name" value="DNA topoisomerase 4 subunit A"/>
    <property type="match status" value="1"/>
</dbReference>
<dbReference type="HAMAP" id="MF_01897">
    <property type="entry name" value="GyrA"/>
    <property type="match status" value="1"/>
</dbReference>
<keyword evidence="9" id="KW-0963">Cytoplasm</keyword>
<keyword evidence="3 9" id="KW-0547">Nucleotide-binding</keyword>
<dbReference type="InterPro" id="IPR013758">
    <property type="entry name" value="Topo_IIA_A/C_ab"/>
</dbReference>
<dbReference type="Gene3D" id="3.90.199.10">
    <property type="entry name" value="Topoisomerase II, domain 5"/>
    <property type="match status" value="1"/>
</dbReference>
<dbReference type="Gene3D" id="3.30.1360.40">
    <property type="match status" value="1"/>
</dbReference>
<dbReference type="InterPro" id="IPR002205">
    <property type="entry name" value="Topo_IIA_dom_A"/>
</dbReference>
<keyword evidence="7 9" id="KW-0413">Isomerase</keyword>
<evidence type="ECO:0000256" key="2">
    <source>
        <dbReference type="ARBA" id="ARBA00008263"/>
    </source>
</evidence>
<dbReference type="RefSeq" id="WP_102241812.1">
    <property type="nucleotide sequence ID" value="NZ_CP025704.1"/>
</dbReference>
<dbReference type="Gene3D" id="2.120.10.90">
    <property type="entry name" value="DNA gyrase/topoisomerase IV, subunit A, C-terminal"/>
    <property type="match status" value="1"/>
</dbReference>
<dbReference type="InterPro" id="IPR005743">
    <property type="entry name" value="GyrA"/>
</dbReference>
<dbReference type="InterPro" id="IPR013760">
    <property type="entry name" value="Topo_IIA-like_dom_sf"/>
</dbReference>
<accession>A0A2K9NLX7</accession>
<feature type="domain" description="Topo IIA-type catalytic" evidence="11">
    <location>
        <begin position="41"/>
        <end position="506"/>
    </location>
</feature>
<dbReference type="PROSITE" id="PS52040">
    <property type="entry name" value="TOPO_IIA"/>
    <property type="match status" value="1"/>
</dbReference>
<dbReference type="GO" id="GO:0006261">
    <property type="term" value="P:DNA-templated DNA replication"/>
    <property type="evidence" value="ECO:0007669"/>
    <property type="project" value="UniProtKB-UniRule"/>
</dbReference>
<dbReference type="FunFam" id="1.10.268.10:FF:000001">
    <property type="entry name" value="DNA gyrase subunit A"/>
    <property type="match status" value="1"/>
</dbReference>
<evidence type="ECO:0000256" key="5">
    <source>
        <dbReference type="ARBA" id="ARBA00023029"/>
    </source>
</evidence>
<dbReference type="NCBIfam" id="NF004043">
    <property type="entry name" value="PRK05560.1"/>
    <property type="match status" value="1"/>
</dbReference>
<dbReference type="NCBIfam" id="TIGR01063">
    <property type="entry name" value="gyrA"/>
    <property type="match status" value="1"/>
</dbReference>
<evidence type="ECO:0000256" key="8">
    <source>
        <dbReference type="ARBA" id="ARBA00063644"/>
    </source>
</evidence>
<evidence type="ECO:0000313" key="12">
    <source>
        <dbReference type="EMBL" id="AUN96517.1"/>
    </source>
</evidence>
<dbReference type="PANTHER" id="PTHR43493">
    <property type="entry name" value="DNA GYRASE/TOPOISOMERASE SUBUNIT A"/>
    <property type="match status" value="1"/>
</dbReference>
<gene>
    <name evidence="9" type="primary">gyrA</name>
    <name evidence="12" type="ORF">C0V70_00025</name>
</gene>
<dbReference type="InterPro" id="IPR006691">
    <property type="entry name" value="GyrA/parC_rep"/>
</dbReference>
<dbReference type="InterPro" id="IPR035516">
    <property type="entry name" value="Gyrase/topoIV_suA_C"/>
</dbReference>
<evidence type="ECO:0000256" key="4">
    <source>
        <dbReference type="ARBA" id="ARBA00022840"/>
    </source>
</evidence>
<keyword evidence="6 9" id="KW-0238">DNA-binding</keyword>
<dbReference type="InterPro" id="IPR013757">
    <property type="entry name" value="Topo_IIA_A_a_sf"/>
</dbReference>
<comment type="miscellaneous">
    <text evidence="9">Few gyrases are as efficient as E.coli at forming negative supercoils. Not all organisms have 2 type II topoisomerases; in organisms with a single type II topoisomerase this enzyme also has to decatenate newly replicated chromosomes.</text>
</comment>
<evidence type="ECO:0000256" key="1">
    <source>
        <dbReference type="ARBA" id="ARBA00000185"/>
    </source>
</evidence>
<keyword evidence="5 9" id="KW-0799">Topoisomerase</keyword>
<evidence type="ECO:0000256" key="6">
    <source>
        <dbReference type="ARBA" id="ARBA00023125"/>
    </source>
</evidence>
<evidence type="ECO:0000256" key="3">
    <source>
        <dbReference type="ARBA" id="ARBA00022741"/>
    </source>
</evidence>